<sequence length="161" mass="18579">MGQDELNTLVLAHYDAIYAYCWRHVGQRELAQDLTQTTFLRFWQHRDRYIHDGRELNYLYTIAGNLCKDWCRRKKPLALEDLPQPQRDPAAPPDDRDTALAVQAALAALPFAQRNTLLLYYVQGFTTAEIAAITHTTLPAVRYRLAAARRRLGELLKEELP</sequence>
<dbReference type="Gene3D" id="1.10.1740.10">
    <property type="match status" value="1"/>
</dbReference>
<dbReference type="InterPro" id="IPR013249">
    <property type="entry name" value="RNA_pol_sigma70_r4_t2"/>
</dbReference>
<evidence type="ECO:0000313" key="9">
    <source>
        <dbReference type="Proteomes" id="UP000824031"/>
    </source>
</evidence>
<dbReference type="Pfam" id="PF08281">
    <property type="entry name" value="Sigma70_r4_2"/>
    <property type="match status" value="1"/>
</dbReference>
<dbReference type="PANTHER" id="PTHR43133:SF8">
    <property type="entry name" value="RNA POLYMERASE SIGMA FACTOR HI_1459-RELATED"/>
    <property type="match status" value="1"/>
</dbReference>
<dbReference type="GO" id="GO:0003677">
    <property type="term" value="F:DNA binding"/>
    <property type="evidence" value="ECO:0007669"/>
    <property type="project" value="UniProtKB-KW"/>
</dbReference>
<keyword evidence="3" id="KW-0731">Sigma factor</keyword>
<evidence type="ECO:0000256" key="1">
    <source>
        <dbReference type="ARBA" id="ARBA00010641"/>
    </source>
</evidence>
<dbReference type="AlphaFoldDB" id="A0A9D2F5N2"/>
<dbReference type="Gene3D" id="1.10.10.10">
    <property type="entry name" value="Winged helix-like DNA-binding domain superfamily/Winged helix DNA-binding domain"/>
    <property type="match status" value="1"/>
</dbReference>
<dbReference type="InterPro" id="IPR036388">
    <property type="entry name" value="WH-like_DNA-bd_sf"/>
</dbReference>
<evidence type="ECO:0000256" key="4">
    <source>
        <dbReference type="ARBA" id="ARBA00023125"/>
    </source>
</evidence>
<dbReference type="InterPro" id="IPR013324">
    <property type="entry name" value="RNA_pol_sigma_r3/r4-like"/>
</dbReference>
<dbReference type="GO" id="GO:0006352">
    <property type="term" value="P:DNA-templated transcription initiation"/>
    <property type="evidence" value="ECO:0007669"/>
    <property type="project" value="InterPro"/>
</dbReference>
<dbReference type="EMBL" id="DXBO01000174">
    <property type="protein sequence ID" value="HIZ49375.1"/>
    <property type="molecule type" value="Genomic_DNA"/>
</dbReference>
<feature type="domain" description="RNA polymerase sigma factor 70 region 4 type 2" evidence="7">
    <location>
        <begin position="100"/>
        <end position="152"/>
    </location>
</feature>
<keyword evidence="2" id="KW-0805">Transcription regulation</keyword>
<evidence type="ECO:0000256" key="5">
    <source>
        <dbReference type="ARBA" id="ARBA00023163"/>
    </source>
</evidence>
<dbReference type="Proteomes" id="UP000824031">
    <property type="component" value="Unassembled WGS sequence"/>
</dbReference>
<dbReference type="NCBIfam" id="TIGR02937">
    <property type="entry name" value="sigma70-ECF"/>
    <property type="match status" value="1"/>
</dbReference>
<evidence type="ECO:0000259" key="6">
    <source>
        <dbReference type="Pfam" id="PF04542"/>
    </source>
</evidence>
<dbReference type="PANTHER" id="PTHR43133">
    <property type="entry name" value="RNA POLYMERASE ECF-TYPE SIGMA FACTO"/>
    <property type="match status" value="1"/>
</dbReference>
<dbReference type="Pfam" id="PF04542">
    <property type="entry name" value="Sigma70_r2"/>
    <property type="match status" value="1"/>
</dbReference>
<dbReference type="SUPFAM" id="SSF88946">
    <property type="entry name" value="Sigma2 domain of RNA polymerase sigma factors"/>
    <property type="match status" value="1"/>
</dbReference>
<dbReference type="GO" id="GO:0016987">
    <property type="term" value="F:sigma factor activity"/>
    <property type="evidence" value="ECO:0007669"/>
    <property type="project" value="UniProtKB-KW"/>
</dbReference>
<evidence type="ECO:0000256" key="3">
    <source>
        <dbReference type="ARBA" id="ARBA00023082"/>
    </source>
</evidence>
<proteinExistence type="inferred from homology"/>
<comment type="caution">
    <text evidence="8">The sequence shown here is derived from an EMBL/GenBank/DDBJ whole genome shotgun (WGS) entry which is preliminary data.</text>
</comment>
<dbReference type="InterPro" id="IPR007627">
    <property type="entry name" value="RNA_pol_sigma70_r2"/>
</dbReference>
<evidence type="ECO:0000313" key="8">
    <source>
        <dbReference type="EMBL" id="HIZ49375.1"/>
    </source>
</evidence>
<dbReference type="InterPro" id="IPR039425">
    <property type="entry name" value="RNA_pol_sigma-70-like"/>
</dbReference>
<dbReference type="InterPro" id="IPR014284">
    <property type="entry name" value="RNA_pol_sigma-70_dom"/>
</dbReference>
<organism evidence="8 9">
    <name type="scientific">Candidatus Gemmiger excrementavium</name>
    <dbReference type="NCBI Taxonomy" id="2838608"/>
    <lineage>
        <taxon>Bacteria</taxon>
        <taxon>Bacillati</taxon>
        <taxon>Bacillota</taxon>
        <taxon>Clostridia</taxon>
        <taxon>Eubacteriales</taxon>
        <taxon>Gemmiger</taxon>
    </lineage>
</organism>
<keyword evidence="4" id="KW-0238">DNA-binding</keyword>
<keyword evidence="5" id="KW-0804">Transcription</keyword>
<reference evidence="8" key="2">
    <citation type="submission" date="2021-04" db="EMBL/GenBank/DDBJ databases">
        <authorList>
            <person name="Gilroy R."/>
        </authorList>
    </citation>
    <scope>NUCLEOTIDE SEQUENCE</scope>
    <source>
        <strain evidence="8">3436</strain>
    </source>
</reference>
<name>A0A9D2F5N2_9FIRM</name>
<protein>
    <submittedName>
        <fullName evidence="8">Sigma-70 family RNA polymerase sigma factor</fullName>
    </submittedName>
</protein>
<feature type="domain" description="RNA polymerase sigma-70 region 2" evidence="6">
    <location>
        <begin position="9"/>
        <end position="75"/>
    </location>
</feature>
<reference evidence="8" key="1">
    <citation type="journal article" date="2021" name="PeerJ">
        <title>Extensive microbial diversity within the chicken gut microbiome revealed by metagenomics and culture.</title>
        <authorList>
            <person name="Gilroy R."/>
            <person name="Ravi A."/>
            <person name="Getino M."/>
            <person name="Pursley I."/>
            <person name="Horton D.L."/>
            <person name="Alikhan N.F."/>
            <person name="Baker D."/>
            <person name="Gharbi K."/>
            <person name="Hall N."/>
            <person name="Watson M."/>
            <person name="Adriaenssens E.M."/>
            <person name="Foster-Nyarko E."/>
            <person name="Jarju S."/>
            <person name="Secka A."/>
            <person name="Antonio M."/>
            <person name="Oren A."/>
            <person name="Chaudhuri R.R."/>
            <person name="La Ragione R."/>
            <person name="Hildebrand F."/>
            <person name="Pallen M.J."/>
        </authorList>
    </citation>
    <scope>NUCLEOTIDE SEQUENCE</scope>
    <source>
        <strain evidence="8">3436</strain>
    </source>
</reference>
<evidence type="ECO:0000256" key="2">
    <source>
        <dbReference type="ARBA" id="ARBA00023015"/>
    </source>
</evidence>
<evidence type="ECO:0000259" key="7">
    <source>
        <dbReference type="Pfam" id="PF08281"/>
    </source>
</evidence>
<dbReference type="InterPro" id="IPR013325">
    <property type="entry name" value="RNA_pol_sigma_r2"/>
</dbReference>
<gene>
    <name evidence="8" type="ORF">H9810_11730</name>
</gene>
<comment type="similarity">
    <text evidence="1">Belongs to the sigma-70 factor family. ECF subfamily.</text>
</comment>
<accession>A0A9D2F5N2</accession>
<dbReference type="SUPFAM" id="SSF88659">
    <property type="entry name" value="Sigma3 and sigma4 domains of RNA polymerase sigma factors"/>
    <property type="match status" value="1"/>
</dbReference>